<evidence type="ECO:0000313" key="2">
    <source>
        <dbReference type="Proteomes" id="UP000570474"/>
    </source>
</evidence>
<dbReference type="RefSeq" id="WP_168872803.1">
    <property type="nucleotide sequence ID" value="NZ_JABAIA010000002.1"/>
</dbReference>
<evidence type="ECO:0000313" key="1">
    <source>
        <dbReference type="EMBL" id="NLR66905.1"/>
    </source>
</evidence>
<keyword evidence="2" id="KW-1185">Reference proteome</keyword>
<accession>A0A847S0J7</accession>
<sequence>MKKALLIITIGIAAGAALIVSFKQSPTRAAVVHGTAEQFSFNITFDSTVPNTLSQYADSAALCSFAWNEFFALNWKSSYKKNTHVYRGYADPQWTYNDQSAYPMNDPVVWETYAHRVELRPNHGNTLPFDKVPRYDYQIHIPRKDNSVDTTLFNNLDENNEIGSCDLYAKVNLYNTQYQVLYQAKVNRDEYDYKRKNYPDEATLIAAVNRTAGNIKKDSVYYNPKDYPVGKYTGGNCNCPPGIFCLPCGNAKDPDTRFGKYTGALEVKSAWREMINDAEANTHFTRKVIVYEKDPKTGKTVSVNKIYGLVGIHIIHKLANYPDFTFATFEHVDVQNDSMGYIELPQKGNPKPQRYDRFHPISVVADASTKYVQDQLRKKNPNSIWLNYRLVGVQGMPTNDSTSFSFYLANYVIESDRTLGDFRGSGFKHPHDGGHNIFLNGKHYSMGGCQGCHGVAQGIGADFSFLMDATSNQPDKVPDIDRTDNKLKVYIDAFEKLEKAEKKKGLR</sequence>
<dbReference type="EMBL" id="JABAIA010000002">
    <property type="protein sequence ID" value="NLR66905.1"/>
    <property type="molecule type" value="Genomic_DNA"/>
</dbReference>
<gene>
    <name evidence="1" type="ORF">HGH92_21535</name>
</gene>
<reference evidence="1 2" key="1">
    <citation type="submission" date="2020-04" db="EMBL/GenBank/DDBJ databases">
        <authorList>
            <person name="Yin C."/>
        </authorList>
    </citation>
    <scope>NUCLEOTIDE SEQUENCE [LARGE SCALE GENOMIC DNA]</scope>
    <source>
        <strain evidence="1 2">Ae27</strain>
    </source>
</reference>
<proteinExistence type="predicted"/>
<organism evidence="1 2">
    <name type="scientific">Chitinophaga varians</name>
    <dbReference type="NCBI Taxonomy" id="2202339"/>
    <lineage>
        <taxon>Bacteria</taxon>
        <taxon>Pseudomonadati</taxon>
        <taxon>Bacteroidota</taxon>
        <taxon>Chitinophagia</taxon>
        <taxon>Chitinophagales</taxon>
        <taxon>Chitinophagaceae</taxon>
        <taxon>Chitinophaga</taxon>
    </lineage>
</organism>
<dbReference type="Proteomes" id="UP000570474">
    <property type="component" value="Unassembled WGS sequence"/>
</dbReference>
<protein>
    <submittedName>
        <fullName evidence="1">Uncharacterized protein</fullName>
    </submittedName>
</protein>
<comment type="caution">
    <text evidence="1">The sequence shown here is derived from an EMBL/GenBank/DDBJ whole genome shotgun (WGS) entry which is preliminary data.</text>
</comment>
<name>A0A847S0J7_9BACT</name>
<dbReference type="AlphaFoldDB" id="A0A847S0J7"/>